<dbReference type="RefSeq" id="WP_006926794.1">
    <property type="nucleotide sequence ID" value="NZ_CM001402.1"/>
</dbReference>
<dbReference type="PIRSF" id="PIRSF000654">
    <property type="entry name" value="Integrin-linked_kinase"/>
    <property type="match status" value="1"/>
</dbReference>
<reference evidence="7 10" key="2">
    <citation type="submission" date="2016-11" db="EMBL/GenBank/DDBJ databases">
        <title>Genomic analysis of Caldithrix abyssi and proposal of a novel bacterial phylum Caldithrichaeota.</title>
        <authorList>
            <person name="Kublanov I."/>
            <person name="Sigalova O."/>
            <person name="Gavrilov S."/>
            <person name="Lebedinsky A."/>
            <person name="Ivanova N."/>
            <person name="Daum C."/>
            <person name="Reddy T."/>
            <person name="Klenk H.P."/>
            <person name="Goker M."/>
            <person name="Reva O."/>
            <person name="Miroshnichenko M."/>
            <person name="Kyprides N."/>
            <person name="Woyke T."/>
            <person name="Gelfand M."/>
        </authorList>
    </citation>
    <scope>NUCLEOTIDE SEQUENCE [LARGE SCALE GENOMIC DNA]</scope>
    <source>
        <strain evidence="7 10">LF13</strain>
    </source>
</reference>
<keyword evidence="1" id="KW-0808">Transferase</keyword>
<dbReference type="PANTHER" id="PTHR43289:SF6">
    <property type="entry name" value="SERINE_THREONINE-PROTEIN KINASE NEKL-3"/>
    <property type="match status" value="1"/>
</dbReference>
<dbReference type="Proteomes" id="UP000183868">
    <property type="component" value="Chromosome"/>
</dbReference>
<keyword evidence="2" id="KW-0547">Nucleotide-binding</keyword>
<dbReference type="InterPro" id="IPR008271">
    <property type="entry name" value="Ser/Thr_kinase_AS"/>
</dbReference>
<proteinExistence type="predicted"/>
<keyword evidence="3 8" id="KW-0418">Kinase</keyword>
<evidence type="ECO:0000256" key="5">
    <source>
        <dbReference type="SAM" id="Phobius"/>
    </source>
</evidence>
<feature type="transmembrane region" description="Helical" evidence="5">
    <location>
        <begin position="292"/>
        <end position="312"/>
    </location>
</feature>
<evidence type="ECO:0000256" key="1">
    <source>
        <dbReference type="ARBA" id="ARBA00022679"/>
    </source>
</evidence>
<dbReference type="eggNOG" id="COG0515">
    <property type="taxonomic scope" value="Bacteria"/>
</dbReference>
<dbReference type="EMBL" id="CP018099">
    <property type="protein sequence ID" value="APF19790.1"/>
    <property type="molecule type" value="Genomic_DNA"/>
</dbReference>
<name>H1XNV4_CALAY</name>
<protein>
    <submittedName>
        <fullName evidence="8">Serine/threonine protein kinase</fullName>
    </submittedName>
</protein>
<dbReference type="PaxDb" id="880073-Calab_0245"/>
<dbReference type="PROSITE" id="PS50011">
    <property type="entry name" value="PROTEIN_KINASE_DOM"/>
    <property type="match status" value="1"/>
</dbReference>
<dbReference type="EMBL" id="CM001402">
    <property type="protein sequence ID" value="EHO39894.1"/>
    <property type="molecule type" value="Genomic_DNA"/>
</dbReference>
<dbReference type="CDD" id="cd14014">
    <property type="entry name" value="STKc_PknB_like"/>
    <property type="match status" value="1"/>
</dbReference>
<dbReference type="FunFam" id="3.30.200.20:FF:000042">
    <property type="entry name" value="Aurora kinase A"/>
    <property type="match status" value="1"/>
</dbReference>
<keyword evidence="4" id="KW-0067">ATP-binding</keyword>
<evidence type="ECO:0000256" key="3">
    <source>
        <dbReference type="ARBA" id="ARBA00022777"/>
    </source>
</evidence>
<dbReference type="GO" id="GO:0005524">
    <property type="term" value="F:ATP binding"/>
    <property type="evidence" value="ECO:0007669"/>
    <property type="project" value="UniProtKB-KW"/>
</dbReference>
<dbReference type="InterPro" id="IPR000719">
    <property type="entry name" value="Prot_kinase_dom"/>
</dbReference>
<dbReference type="Gene3D" id="1.10.510.10">
    <property type="entry name" value="Transferase(Phosphotransferase) domain 1"/>
    <property type="match status" value="1"/>
</dbReference>
<dbReference type="SMART" id="SM00220">
    <property type="entry name" value="S_TKc"/>
    <property type="match status" value="1"/>
</dbReference>
<evidence type="ECO:0000313" key="8">
    <source>
        <dbReference type="EMBL" id="EHO39894.1"/>
    </source>
</evidence>
<evidence type="ECO:0000256" key="2">
    <source>
        <dbReference type="ARBA" id="ARBA00022741"/>
    </source>
</evidence>
<gene>
    <name evidence="7" type="ORF">Cabys_3042</name>
    <name evidence="8" type="ORF">Calab_0245</name>
</gene>
<evidence type="ECO:0000259" key="6">
    <source>
        <dbReference type="PROSITE" id="PS50011"/>
    </source>
</evidence>
<evidence type="ECO:0000313" key="10">
    <source>
        <dbReference type="Proteomes" id="UP000183868"/>
    </source>
</evidence>
<dbReference type="InterPro" id="IPR011009">
    <property type="entry name" value="Kinase-like_dom_sf"/>
</dbReference>
<dbReference type="AlphaFoldDB" id="H1XNV4"/>
<keyword evidence="5" id="KW-1133">Transmembrane helix</keyword>
<sequence length="314" mass="35641">MDVKLKDLIITKKLGEGGIASVYLAMHKKLGKPFALKTLLPKYAANPRIKKRFLTEAGILLALKHPNIIRCYDVFEEDNKIYLLLEYVPGLNLAQLIEQIGEPLSLNLMLAYFKQILNALQYLHEKGIVHRDIKPHNIFVYDSGMGFSEHSVVKLGDLGIAKALGVSDLTRSDVRLGTYSFMSPEQIQNPANVDHRSDIYSLGATFYYVCTAKTPYPQKNNSITELVNAIMTNNIIPIASQNRNVPVWLQKIIIKMMAREPEQRFKTCNEILQRLDEIRLNKLKKAQNPGCLLVLANYLTISFLLILLLMLMQN</sequence>
<keyword evidence="5" id="KW-0472">Membrane</keyword>
<evidence type="ECO:0000256" key="4">
    <source>
        <dbReference type="ARBA" id="ARBA00022840"/>
    </source>
</evidence>
<dbReference type="GO" id="GO:0004674">
    <property type="term" value="F:protein serine/threonine kinase activity"/>
    <property type="evidence" value="ECO:0007669"/>
    <property type="project" value="UniProtKB-KW"/>
</dbReference>
<dbReference type="STRING" id="880073.Cabys_3042"/>
<evidence type="ECO:0000313" key="7">
    <source>
        <dbReference type="EMBL" id="APF19790.1"/>
    </source>
</evidence>
<reference evidence="8 9" key="1">
    <citation type="submission" date="2011-09" db="EMBL/GenBank/DDBJ databases">
        <title>The permanent draft genome of Caldithrix abyssi DSM 13497.</title>
        <authorList>
            <consortium name="US DOE Joint Genome Institute (JGI-PGF)"/>
            <person name="Lucas S."/>
            <person name="Han J."/>
            <person name="Lapidus A."/>
            <person name="Bruce D."/>
            <person name="Goodwin L."/>
            <person name="Pitluck S."/>
            <person name="Peters L."/>
            <person name="Kyrpides N."/>
            <person name="Mavromatis K."/>
            <person name="Ivanova N."/>
            <person name="Mikhailova N."/>
            <person name="Chertkov O."/>
            <person name="Detter J.C."/>
            <person name="Tapia R."/>
            <person name="Han C."/>
            <person name="Land M."/>
            <person name="Hauser L."/>
            <person name="Markowitz V."/>
            <person name="Cheng J.-F."/>
            <person name="Hugenholtz P."/>
            <person name="Woyke T."/>
            <person name="Wu D."/>
            <person name="Spring S."/>
            <person name="Brambilla E."/>
            <person name="Klenk H.-P."/>
            <person name="Eisen J.A."/>
        </authorList>
    </citation>
    <scope>NUCLEOTIDE SEQUENCE [LARGE SCALE GENOMIC DNA]</scope>
    <source>
        <strain evidence="8 9">DSM 13497</strain>
    </source>
</reference>
<evidence type="ECO:0000313" key="9">
    <source>
        <dbReference type="Proteomes" id="UP000004671"/>
    </source>
</evidence>
<dbReference type="PROSITE" id="PS00108">
    <property type="entry name" value="PROTEIN_KINASE_ST"/>
    <property type="match status" value="1"/>
</dbReference>
<feature type="domain" description="Protein kinase" evidence="6">
    <location>
        <begin position="8"/>
        <end position="280"/>
    </location>
</feature>
<dbReference type="PANTHER" id="PTHR43289">
    <property type="entry name" value="MITOGEN-ACTIVATED PROTEIN KINASE KINASE KINASE 20-RELATED"/>
    <property type="match status" value="1"/>
</dbReference>
<accession>H1XNV4</accession>
<dbReference type="InParanoid" id="H1XNV4"/>
<dbReference type="SUPFAM" id="SSF56112">
    <property type="entry name" value="Protein kinase-like (PK-like)"/>
    <property type="match status" value="1"/>
</dbReference>
<dbReference type="KEGG" id="caby:Cabys_3042"/>
<dbReference type="Proteomes" id="UP000004671">
    <property type="component" value="Chromosome"/>
</dbReference>
<keyword evidence="9" id="KW-1185">Reference proteome</keyword>
<keyword evidence="8" id="KW-0723">Serine/threonine-protein kinase</keyword>
<dbReference type="Pfam" id="PF00069">
    <property type="entry name" value="Pkinase"/>
    <property type="match status" value="1"/>
</dbReference>
<dbReference type="HOGENOM" id="CLU_000288_63_44_0"/>
<keyword evidence="5" id="KW-0812">Transmembrane</keyword>
<organism evidence="8 9">
    <name type="scientific">Caldithrix abyssi DSM 13497</name>
    <dbReference type="NCBI Taxonomy" id="880073"/>
    <lineage>
        <taxon>Bacteria</taxon>
        <taxon>Pseudomonadati</taxon>
        <taxon>Calditrichota</taxon>
        <taxon>Calditrichia</taxon>
        <taxon>Calditrichales</taxon>
        <taxon>Calditrichaceae</taxon>
        <taxon>Caldithrix</taxon>
    </lineage>
</organism>